<protein>
    <submittedName>
        <fullName evidence="2">Uncharacterized protein</fullName>
    </submittedName>
</protein>
<dbReference type="OrthoDB" id="2339571at2759"/>
<keyword evidence="3" id="KW-1185">Reference proteome</keyword>
<dbReference type="EMBL" id="QKYT01000282">
    <property type="protein sequence ID" value="RIA88030.1"/>
    <property type="molecule type" value="Genomic_DNA"/>
</dbReference>
<evidence type="ECO:0000256" key="1">
    <source>
        <dbReference type="SAM" id="MobiDB-lite"/>
    </source>
</evidence>
<comment type="caution">
    <text evidence="2">The sequence shown here is derived from an EMBL/GenBank/DDBJ whole genome shotgun (WGS) entry which is preliminary data.</text>
</comment>
<accession>A0A397SPB1</accession>
<evidence type="ECO:0000313" key="2">
    <source>
        <dbReference type="EMBL" id="RIA88030.1"/>
    </source>
</evidence>
<sequence>MYPISTIETIHVWRQSDVMKFIQRVERLHSEDRNFYIIERLNLTPVRLLKLTDEKLDSWIALNFIHGTQSDILENARDELTKSLTTYVQTLMQQPQASWLHGPVMDRLNLDIAFGIDIAEQYSLNNLLPYLKSELKRPFALKVPRVSSNIAVQAKHEPSNLSRENLPETPPKDPPNEERSKEFNKLIVFQNKDTGVGFCLRHHICKYIAHIKGPKFSEGSISKHVSADMVEMQFAKYPIEPEEREFIKYCQIETFGRRQLNSGHVKISANNALELLRKHGINRISCEVFMEPLDDEIIED</sequence>
<reference evidence="2 3" key="1">
    <citation type="submission" date="2018-06" db="EMBL/GenBank/DDBJ databases">
        <title>Comparative genomics reveals the genomic features of Rhizophagus irregularis, R. cerebriforme, R. diaphanum and Gigaspora rosea, and their symbiotic lifestyle signature.</title>
        <authorList>
            <person name="Morin E."/>
            <person name="San Clemente H."/>
            <person name="Chen E.C.H."/>
            <person name="De La Providencia I."/>
            <person name="Hainaut M."/>
            <person name="Kuo A."/>
            <person name="Kohler A."/>
            <person name="Murat C."/>
            <person name="Tang N."/>
            <person name="Roy S."/>
            <person name="Loubradou J."/>
            <person name="Henrissat B."/>
            <person name="Grigoriev I.V."/>
            <person name="Corradi N."/>
            <person name="Roux C."/>
            <person name="Martin F.M."/>
        </authorList>
    </citation>
    <scope>NUCLEOTIDE SEQUENCE [LARGE SCALE GENOMIC DNA]</scope>
    <source>
        <strain evidence="2 3">DAOM 227022</strain>
    </source>
</reference>
<dbReference type="AlphaFoldDB" id="A0A397SPB1"/>
<feature type="compositionally biased region" description="Basic and acidic residues" evidence="1">
    <location>
        <begin position="170"/>
        <end position="179"/>
    </location>
</feature>
<organism evidence="2 3">
    <name type="scientific">Glomus cerebriforme</name>
    <dbReference type="NCBI Taxonomy" id="658196"/>
    <lineage>
        <taxon>Eukaryota</taxon>
        <taxon>Fungi</taxon>
        <taxon>Fungi incertae sedis</taxon>
        <taxon>Mucoromycota</taxon>
        <taxon>Glomeromycotina</taxon>
        <taxon>Glomeromycetes</taxon>
        <taxon>Glomerales</taxon>
        <taxon>Glomeraceae</taxon>
        <taxon>Glomus</taxon>
    </lineage>
</organism>
<feature type="region of interest" description="Disordered" evidence="1">
    <location>
        <begin position="153"/>
        <end position="179"/>
    </location>
</feature>
<evidence type="ECO:0000313" key="3">
    <source>
        <dbReference type="Proteomes" id="UP000265703"/>
    </source>
</evidence>
<name>A0A397SPB1_9GLOM</name>
<dbReference type="Proteomes" id="UP000265703">
    <property type="component" value="Unassembled WGS sequence"/>
</dbReference>
<proteinExistence type="predicted"/>
<gene>
    <name evidence="2" type="ORF">C1645_260742</name>
</gene>